<dbReference type="InterPro" id="IPR019287">
    <property type="entry name" value="Hday_junct_resolvase-rel_dom"/>
</dbReference>
<feature type="domain" description="Holliday junction resolvase-related" evidence="1">
    <location>
        <begin position="9"/>
        <end position="172"/>
    </location>
</feature>
<evidence type="ECO:0000259" key="1">
    <source>
        <dbReference type="Pfam" id="PF10107"/>
    </source>
</evidence>
<dbReference type="GeneID" id="66129641"/>
<proteinExistence type="predicted"/>
<evidence type="ECO:0000313" key="3">
    <source>
        <dbReference type="Proteomes" id="UP000824969"/>
    </source>
</evidence>
<gene>
    <name evidence="2" type="ORF">MchiMG62_01430</name>
</gene>
<dbReference type="Proteomes" id="UP000824969">
    <property type="component" value="Chromosome"/>
</dbReference>
<accession>A0ABN5XJ19</accession>
<dbReference type="Pfam" id="PF10107">
    <property type="entry name" value="Endonuc_Holl"/>
    <property type="match status" value="1"/>
</dbReference>
<organism evidence="2 3">
    <name type="scientific">Methanoculleus chikugoensis</name>
    <dbReference type="NCBI Taxonomy" id="118126"/>
    <lineage>
        <taxon>Archaea</taxon>
        <taxon>Methanobacteriati</taxon>
        <taxon>Methanobacteriota</taxon>
        <taxon>Stenosarchaea group</taxon>
        <taxon>Methanomicrobia</taxon>
        <taxon>Methanomicrobiales</taxon>
        <taxon>Methanomicrobiaceae</taxon>
        <taxon>Methanoculleus</taxon>
    </lineage>
</organism>
<keyword evidence="3" id="KW-1185">Reference proteome</keyword>
<reference evidence="2 3" key="1">
    <citation type="submission" date="2019-06" db="EMBL/GenBank/DDBJ databases">
        <title>Complete genome sequence of Methanoculleus chikugoensis strain MG62.</title>
        <authorList>
            <person name="Asakawa S."/>
            <person name="Dianou D."/>
        </authorList>
    </citation>
    <scope>NUCLEOTIDE SEQUENCE [LARGE SCALE GENOMIC DNA]</scope>
    <source>
        <strain evidence="2 3">MG62</strain>
    </source>
</reference>
<evidence type="ECO:0000313" key="2">
    <source>
        <dbReference type="EMBL" id="BBL66962.1"/>
    </source>
</evidence>
<dbReference type="RefSeq" id="WP_221057459.1">
    <property type="nucleotide sequence ID" value="NZ_AP019781.1"/>
</dbReference>
<sequence>MIEWAVILLLFLALLVLFYKYSRIQGQVERKARELFESWRRGEREDIETWKEQELRRLSDEKAKILFEKWRLDEEGNIRTDAVRRSQSVTRGKVTECLIPYFPDFPYNPKDARFLGTPVDLIVFDGLSDADEVEKVVFVEIKTGKAANLSKRERAVRECIKAGRVQYSTIHQSFDEDANRLRDMGMN</sequence>
<dbReference type="InterPro" id="IPR028300">
    <property type="entry name" value="Holliday_junct_resolvase-rel"/>
</dbReference>
<dbReference type="EMBL" id="AP019781">
    <property type="protein sequence ID" value="BBL66962.1"/>
    <property type="molecule type" value="Genomic_DNA"/>
</dbReference>
<protein>
    <submittedName>
        <fullName evidence="2">Holliday junction resolvase</fullName>
    </submittedName>
</protein>
<dbReference type="PIRSF" id="PIRSF014735">
    <property type="entry name" value="UCP014735"/>
    <property type="match status" value="1"/>
</dbReference>
<name>A0ABN5XJ19_9EURY</name>